<dbReference type="OrthoDB" id="9808930at2"/>
<dbReference type="Pfam" id="PF09685">
    <property type="entry name" value="MamF_MmsF"/>
    <property type="match status" value="1"/>
</dbReference>
<comment type="subcellular location">
    <subcellularLocation>
        <location evidence="1">Membrane</location>
        <topology evidence="1">Multi-pass membrane protein</topology>
    </subcellularLocation>
</comment>
<keyword evidence="7" id="KW-1185">Reference proteome</keyword>
<evidence type="ECO:0000256" key="2">
    <source>
        <dbReference type="ARBA" id="ARBA00022692"/>
    </source>
</evidence>
<feature type="transmembrane region" description="Helical" evidence="5">
    <location>
        <begin position="20"/>
        <end position="40"/>
    </location>
</feature>
<evidence type="ECO:0000256" key="5">
    <source>
        <dbReference type="SAM" id="Phobius"/>
    </source>
</evidence>
<dbReference type="Proteomes" id="UP000280344">
    <property type="component" value="Chromosome"/>
</dbReference>
<feature type="transmembrane region" description="Helical" evidence="5">
    <location>
        <begin position="61"/>
        <end position="94"/>
    </location>
</feature>
<reference evidence="6 7" key="1">
    <citation type="submission" date="2018-12" db="EMBL/GenBank/DDBJ databases">
        <title>Complete genome sequence of Flaviflexus sp. H23T48.</title>
        <authorList>
            <person name="Bae J.-W."/>
            <person name="Lee J.-Y."/>
        </authorList>
    </citation>
    <scope>NUCLEOTIDE SEQUENCE [LARGE SCALE GENOMIC DNA]</scope>
    <source>
        <strain evidence="6 7">H23T48</strain>
    </source>
</reference>
<dbReference type="InterPro" id="IPR019109">
    <property type="entry name" value="MamF_MmsF"/>
</dbReference>
<keyword evidence="3 5" id="KW-1133">Transmembrane helix</keyword>
<name>A0A3S9Q0K7_9ACTO</name>
<organism evidence="6 7">
    <name type="scientific">Flaviflexus ciconiae</name>
    <dbReference type="NCBI Taxonomy" id="2496867"/>
    <lineage>
        <taxon>Bacteria</taxon>
        <taxon>Bacillati</taxon>
        <taxon>Actinomycetota</taxon>
        <taxon>Actinomycetes</taxon>
        <taxon>Actinomycetales</taxon>
        <taxon>Actinomycetaceae</taxon>
        <taxon>Flaviflexus</taxon>
    </lineage>
</organism>
<evidence type="ECO:0000256" key="3">
    <source>
        <dbReference type="ARBA" id="ARBA00022989"/>
    </source>
</evidence>
<accession>A0A3S9Q0K7</accession>
<keyword evidence="2 5" id="KW-0812">Transmembrane</keyword>
<keyword evidence="4 5" id="KW-0472">Membrane</keyword>
<dbReference type="AlphaFoldDB" id="A0A3S9Q0K7"/>
<sequence>MGSDDTRTWAILAHLSAPASMIFSAGWLGFLGPFIIWLVFKDRSTLVRAASARSFNYSVALLVLSIVAWICFFTLILIPVAIVLWVVAFILVLWHPIKAAFAASRGEIYKYPFQIGILR</sequence>
<dbReference type="KEGG" id="flh:EJ997_02910"/>
<proteinExistence type="predicted"/>
<evidence type="ECO:0000313" key="6">
    <source>
        <dbReference type="EMBL" id="AZQ78114.1"/>
    </source>
</evidence>
<evidence type="ECO:0000256" key="1">
    <source>
        <dbReference type="ARBA" id="ARBA00004141"/>
    </source>
</evidence>
<evidence type="ECO:0000256" key="4">
    <source>
        <dbReference type="ARBA" id="ARBA00023136"/>
    </source>
</evidence>
<protein>
    <submittedName>
        <fullName evidence="6">DUF4870 domain-containing protein</fullName>
    </submittedName>
</protein>
<evidence type="ECO:0000313" key="7">
    <source>
        <dbReference type="Proteomes" id="UP000280344"/>
    </source>
</evidence>
<gene>
    <name evidence="6" type="ORF">EJ997_02910</name>
</gene>
<dbReference type="EMBL" id="CP034593">
    <property type="protein sequence ID" value="AZQ78114.1"/>
    <property type="molecule type" value="Genomic_DNA"/>
</dbReference>